<dbReference type="InterPro" id="IPR000385">
    <property type="entry name" value="MoaA_NifB_PqqE_Fe-S-bd_CS"/>
</dbReference>
<dbReference type="SUPFAM" id="SSF102114">
    <property type="entry name" value="Radical SAM enzymes"/>
    <property type="match status" value="1"/>
</dbReference>
<dbReference type="OrthoDB" id="9763993at2"/>
<evidence type="ECO:0000256" key="11">
    <source>
        <dbReference type="ARBA" id="ARBA00048697"/>
    </source>
</evidence>
<keyword evidence="3 12" id="KW-0949">S-adenosyl-L-methionine</keyword>
<proteinExistence type="inferred from homology"/>
<keyword evidence="9 12" id="KW-0501">Molybdenum cofactor biosynthesis</keyword>
<evidence type="ECO:0000256" key="1">
    <source>
        <dbReference type="ARBA" id="ARBA00012167"/>
    </source>
</evidence>
<evidence type="ECO:0000256" key="10">
    <source>
        <dbReference type="ARBA" id="ARBA00023239"/>
    </source>
</evidence>
<evidence type="ECO:0000256" key="8">
    <source>
        <dbReference type="ARBA" id="ARBA00023134"/>
    </source>
</evidence>
<dbReference type="PANTHER" id="PTHR22960">
    <property type="entry name" value="MOLYBDOPTERIN COFACTOR SYNTHESIS PROTEIN A"/>
    <property type="match status" value="1"/>
</dbReference>
<dbReference type="SFLD" id="SFLDG01067">
    <property type="entry name" value="SPASM/twitch_domain_containing"/>
    <property type="match status" value="1"/>
</dbReference>
<dbReference type="CDD" id="cd21117">
    <property type="entry name" value="Twitch_MoaA"/>
    <property type="match status" value="1"/>
</dbReference>
<comment type="subunit">
    <text evidence="12">Monomer and homodimer.</text>
</comment>
<dbReference type="Gene3D" id="3.20.20.70">
    <property type="entry name" value="Aldolase class I"/>
    <property type="match status" value="1"/>
</dbReference>
<feature type="binding site" evidence="12">
    <location>
        <position position="84"/>
    </location>
    <ligand>
        <name>S-adenosyl-L-methionine</name>
        <dbReference type="ChEBI" id="CHEBI:59789"/>
    </ligand>
</feature>
<dbReference type="UniPathway" id="UPA00344"/>
<evidence type="ECO:0000256" key="3">
    <source>
        <dbReference type="ARBA" id="ARBA00022691"/>
    </source>
</evidence>
<gene>
    <name evidence="12" type="primary">moaA</name>
    <name evidence="14" type="ORF">SAMN02745977_01158</name>
</gene>
<dbReference type="SMART" id="SM00729">
    <property type="entry name" value="Elp3"/>
    <property type="match status" value="1"/>
</dbReference>
<dbReference type="GO" id="GO:0051539">
    <property type="term" value="F:4 iron, 4 sulfur cluster binding"/>
    <property type="evidence" value="ECO:0007669"/>
    <property type="project" value="UniProtKB-UniRule"/>
</dbReference>
<reference evidence="14 15" key="1">
    <citation type="submission" date="2016-10" db="EMBL/GenBank/DDBJ databases">
        <authorList>
            <person name="de Groot N.N."/>
        </authorList>
    </citation>
    <scope>NUCLEOTIDE SEQUENCE [LARGE SCALE GENOMIC DNA]</scope>
    <source>
        <strain evidence="14 15">DSM 15123</strain>
    </source>
</reference>
<keyword evidence="8 12" id="KW-0342">GTP-binding</keyword>
<evidence type="ECO:0000256" key="7">
    <source>
        <dbReference type="ARBA" id="ARBA00023014"/>
    </source>
</evidence>
<keyword evidence="4 12" id="KW-0479">Metal-binding</keyword>
<evidence type="ECO:0000313" key="14">
    <source>
        <dbReference type="EMBL" id="SEN34415.1"/>
    </source>
</evidence>
<dbReference type="InterPro" id="IPR013785">
    <property type="entry name" value="Aldolase_TIM"/>
</dbReference>
<evidence type="ECO:0000259" key="13">
    <source>
        <dbReference type="PROSITE" id="PS51918"/>
    </source>
</evidence>
<dbReference type="GO" id="GO:1904047">
    <property type="term" value="F:S-adenosyl-L-methionine binding"/>
    <property type="evidence" value="ECO:0007669"/>
    <property type="project" value="UniProtKB-UniRule"/>
</dbReference>
<dbReference type="GO" id="GO:0005525">
    <property type="term" value="F:GTP binding"/>
    <property type="evidence" value="ECO:0007669"/>
    <property type="project" value="UniProtKB-UniRule"/>
</dbReference>
<dbReference type="GO" id="GO:0046872">
    <property type="term" value="F:metal ion binding"/>
    <property type="evidence" value="ECO:0007669"/>
    <property type="project" value="UniProtKB-KW"/>
</dbReference>
<dbReference type="NCBIfam" id="TIGR02666">
    <property type="entry name" value="moaA"/>
    <property type="match status" value="1"/>
</dbReference>
<dbReference type="PANTHER" id="PTHR22960:SF0">
    <property type="entry name" value="MOLYBDENUM COFACTOR BIOSYNTHESIS PROTEIN 1"/>
    <property type="match status" value="1"/>
</dbReference>
<comment type="catalytic activity">
    <reaction evidence="11 12">
        <text>GTP + AH2 + S-adenosyl-L-methionine = (8S)-3',8-cyclo-7,8-dihydroguanosine 5'-triphosphate + 5'-deoxyadenosine + L-methionine + A + H(+)</text>
        <dbReference type="Rhea" id="RHEA:49576"/>
        <dbReference type="ChEBI" id="CHEBI:13193"/>
        <dbReference type="ChEBI" id="CHEBI:15378"/>
        <dbReference type="ChEBI" id="CHEBI:17319"/>
        <dbReference type="ChEBI" id="CHEBI:17499"/>
        <dbReference type="ChEBI" id="CHEBI:37565"/>
        <dbReference type="ChEBI" id="CHEBI:57844"/>
        <dbReference type="ChEBI" id="CHEBI:59789"/>
        <dbReference type="ChEBI" id="CHEBI:131766"/>
        <dbReference type="EC" id="4.1.99.22"/>
    </reaction>
</comment>
<feature type="binding site" evidence="12">
    <location>
        <position position="111"/>
    </location>
    <ligand>
        <name>GTP</name>
        <dbReference type="ChEBI" id="CHEBI:37565"/>
    </ligand>
</feature>
<feature type="binding site" evidence="12">
    <location>
        <position position="44"/>
    </location>
    <ligand>
        <name>[4Fe-4S] cluster</name>
        <dbReference type="ChEBI" id="CHEBI:49883"/>
        <label>1</label>
        <note>4Fe-4S-S-AdoMet</note>
    </ligand>
</feature>
<evidence type="ECO:0000256" key="12">
    <source>
        <dbReference type="HAMAP-Rule" id="MF_01225"/>
    </source>
</evidence>
<name>A0A1H8FS88_9BURK</name>
<organism evidence="14 15">
    <name type="scientific">Brachymonas denitrificans DSM 15123</name>
    <dbReference type="NCBI Taxonomy" id="1121117"/>
    <lineage>
        <taxon>Bacteria</taxon>
        <taxon>Pseudomonadati</taxon>
        <taxon>Pseudomonadota</taxon>
        <taxon>Betaproteobacteria</taxon>
        <taxon>Burkholderiales</taxon>
        <taxon>Comamonadaceae</taxon>
        <taxon>Brachymonas</taxon>
    </lineage>
</organism>
<dbReference type="SFLD" id="SFLDS00029">
    <property type="entry name" value="Radical_SAM"/>
    <property type="match status" value="1"/>
</dbReference>
<dbReference type="GO" id="GO:0061799">
    <property type="term" value="F:cyclic pyranopterin monophosphate synthase activity"/>
    <property type="evidence" value="ECO:0007669"/>
    <property type="project" value="TreeGrafter"/>
</dbReference>
<dbReference type="STRING" id="1121117.SAMN02745977_01158"/>
<feature type="binding site" evidence="12">
    <location>
        <begin position="273"/>
        <end position="275"/>
    </location>
    <ligand>
        <name>GTP</name>
        <dbReference type="ChEBI" id="CHEBI:37565"/>
    </ligand>
</feature>
<dbReference type="InterPro" id="IPR013483">
    <property type="entry name" value="MoaA"/>
</dbReference>
<dbReference type="InterPro" id="IPR058240">
    <property type="entry name" value="rSAM_sf"/>
</dbReference>
<feature type="binding site" evidence="12">
    <location>
        <position position="172"/>
    </location>
    <ligand>
        <name>GTP</name>
        <dbReference type="ChEBI" id="CHEBI:37565"/>
    </ligand>
</feature>
<evidence type="ECO:0000313" key="15">
    <source>
        <dbReference type="Proteomes" id="UP000199531"/>
    </source>
</evidence>
<dbReference type="RefSeq" id="WP_091814938.1">
    <property type="nucleotide sequence ID" value="NZ_FOCW01000001.1"/>
</dbReference>
<feature type="binding site" evidence="12">
    <location>
        <position position="30"/>
    </location>
    <ligand>
        <name>GTP</name>
        <dbReference type="ChEBI" id="CHEBI:37565"/>
    </ligand>
</feature>
<dbReference type="InterPro" id="IPR006638">
    <property type="entry name" value="Elp3/MiaA/NifB-like_rSAM"/>
</dbReference>
<dbReference type="AlphaFoldDB" id="A0A1H8FS88"/>
<dbReference type="InterPro" id="IPR010505">
    <property type="entry name" value="MoaA_twitch"/>
</dbReference>
<dbReference type="SFLD" id="SFLDG01386">
    <property type="entry name" value="main_SPASM_domain-containing"/>
    <property type="match status" value="1"/>
</dbReference>
<feature type="binding site" evidence="12">
    <location>
        <position position="271"/>
    </location>
    <ligand>
        <name>[4Fe-4S] cluster</name>
        <dbReference type="ChEBI" id="CHEBI:49883"/>
        <label>2</label>
        <note>4Fe-4S-substrate</note>
    </ligand>
</feature>
<dbReference type="PROSITE" id="PS51918">
    <property type="entry name" value="RADICAL_SAM"/>
    <property type="match status" value="1"/>
</dbReference>
<keyword evidence="5 12" id="KW-0547">Nucleotide-binding</keyword>
<dbReference type="Proteomes" id="UP000199531">
    <property type="component" value="Unassembled WGS sequence"/>
</dbReference>
<feature type="binding site" evidence="12">
    <location>
        <position position="135"/>
    </location>
    <ligand>
        <name>S-adenosyl-L-methionine</name>
        <dbReference type="ChEBI" id="CHEBI:59789"/>
    </ligand>
</feature>
<dbReference type="SFLD" id="SFLDG01383">
    <property type="entry name" value="cyclic_pyranopterin_phosphate"/>
    <property type="match status" value="1"/>
</dbReference>
<keyword evidence="6 12" id="KW-0408">Iron</keyword>
<feature type="binding site" evidence="12">
    <location>
        <position position="41"/>
    </location>
    <ligand>
        <name>[4Fe-4S] cluster</name>
        <dbReference type="ChEBI" id="CHEBI:49883"/>
        <label>1</label>
        <note>4Fe-4S-S-AdoMet</note>
    </ligand>
</feature>
<protein>
    <recommendedName>
        <fullName evidence="1 12">GTP 3',8-cyclase</fullName>
        <ecNumber evidence="1 12">4.1.99.22</ecNumber>
    </recommendedName>
    <alternativeName>
        <fullName evidence="12">Molybdenum cofactor biosynthesis protein A</fullName>
    </alternativeName>
</protein>
<feature type="binding site" evidence="12">
    <location>
        <position position="206"/>
    </location>
    <ligand>
        <name>S-adenosyl-L-methionine</name>
        <dbReference type="ChEBI" id="CHEBI:59789"/>
    </ligand>
</feature>
<feature type="binding site" evidence="12">
    <location>
        <position position="43"/>
    </location>
    <ligand>
        <name>S-adenosyl-L-methionine</name>
        <dbReference type="ChEBI" id="CHEBI:59789"/>
    </ligand>
</feature>
<feature type="binding site" evidence="12">
    <location>
        <position position="268"/>
    </location>
    <ligand>
        <name>[4Fe-4S] cluster</name>
        <dbReference type="ChEBI" id="CHEBI:49883"/>
        <label>2</label>
        <note>4Fe-4S-substrate</note>
    </ligand>
</feature>
<feature type="binding site" evidence="12">
    <location>
        <position position="285"/>
    </location>
    <ligand>
        <name>[4Fe-4S] cluster</name>
        <dbReference type="ChEBI" id="CHEBI:49883"/>
        <label>2</label>
        <note>4Fe-4S-substrate</note>
    </ligand>
</feature>
<dbReference type="InterPro" id="IPR050105">
    <property type="entry name" value="MoCo_biosynth_MoaA/MoaC"/>
</dbReference>
<feature type="binding site" evidence="12">
    <location>
        <position position="80"/>
    </location>
    <ligand>
        <name>GTP</name>
        <dbReference type="ChEBI" id="CHEBI:37565"/>
    </ligand>
</feature>
<keyword evidence="7 12" id="KW-0411">Iron-sulfur</keyword>
<dbReference type="Pfam" id="PF04055">
    <property type="entry name" value="Radical_SAM"/>
    <property type="match status" value="1"/>
</dbReference>
<dbReference type="InterPro" id="IPR040064">
    <property type="entry name" value="MoaA-like"/>
</dbReference>
<evidence type="ECO:0000256" key="4">
    <source>
        <dbReference type="ARBA" id="ARBA00022723"/>
    </source>
</evidence>
<keyword evidence="2 12" id="KW-0004">4Fe-4S</keyword>
<sequence length="340" mass="37694">MQFPNDALSPANAAPQQLVDRFGRSIDYLRVSVTDRCDLRCSYCIPKGFRDFEEPENWLTFDEVTRVVAAFARLGTSRFRLTGGEPLLRRNLPDLARRISALPNVEDLSLTTNGTQLVKHAQALRDAGVMRLNVSLDSLRGECVEQITGSDSLQKVLDGLRTAREAGFERIKINMVPMQGVNDGDIDAMVAFCMENGFVLRMIEAMPMGHTGQETRGLSLTALLSQLEKKYALVPSTVRLGGGPAKYWVSPGTGFTLGLITPISQHFCETCNRVRLSVDGTLYMCLGQEESFELRPLLRAGCSDAELEAAIRSAIELKPERHEFVERPEKSIRFMSMTGG</sequence>
<evidence type="ECO:0000256" key="6">
    <source>
        <dbReference type="ARBA" id="ARBA00023004"/>
    </source>
</evidence>
<feature type="domain" description="Radical SAM core" evidence="13">
    <location>
        <begin position="21"/>
        <end position="244"/>
    </location>
</feature>
<comment type="function">
    <text evidence="12">Catalyzes the cyclization of GTP to (8S)-3',8-cyclo-7,8-dihydroguanosine 5'-triphosphate.</text>
</comment>
<feature type="binding site" evidence="12">
    <location>
        <position position="37"/>
    </location>
    <ligand>
        <name>[4Fe-4S] cluster</name>
        <dbReference type="ChEBI" id="CHEBI:49883"/>
        <label>1</label>
        <note>4Fe-4S-S-AdoMet</note>
    </ligand>
</feature>
<dbReference type="GO" id="GO:0061798">
    <property type="term" value="F:GTP 3',8'-cyclase activity"/>
    <property type="evidence" value="ECO:0007669"/>
    <property type="project" value="UniProtKB-UniRule"/>
</dbReference>
<dbReference type="EMBL" id="FOCW01000001">
    <property type="protein sequence ID" value="SEN34415.1"/>
    <property type="molecule type" value="Genomic_DNA"/>
</dbReference>
<comment type="cofactor">
    <cofactor evidence="12">
        <name>[4Fe-4S] cluster</name>
        <dbReference type="ChEBI" id="CHEBI:49883"/>
    </cofactor>
    <text evidence="12">Binds 2 [4Fe-4S] clusters. Binds 1 [4Fe-4S] cluster coordinated with 3 cysteines and an exchangeable S-adenosyl-L-methionine and 1 [4Fe-4S] cluster coordinated with 3 cysteines and the GTP-derived substrate.</text>
</comment>
<dbReference type="HAMAP" id="MF_01225_B">
    <property type="entry name" value="MoaA_B"/>
    <property type="match status" value="1"/>
</dbReference>
<keyword evidence="10 12" id="KW-0456">Lyase</keyword>
<dbReference type="Pfam" id="PF06463">
    <property type="entry name" value="Mob_synth_C"/>
    <property type="match status" value="1"/>
</dbReference>
<dbReference type="EC" id="4.1.99.22" evidence="1 12"/>
<dbReference type="CDD" id="cd01335">
    <property type="entry name" value="Radical_SAM"/>
    <property type="match status" value="1"/>
</dbReference>
<comment type="similarity">
    <text evidence="12">Belongs to the radical SAM superfamily. MoaA family.</text>
</comment>
<dbReference type="PROSITE" id="PS01305">
    <property type="entry name" value="MOAA_NIFB_PQQE"/>
    <property type="match status" value="1"/>
</dbReference>
<dbReference type="GO" id="GO:0006777">
    <property type="term" value="P:Mo-molybdopterin cofactor biosynthetic process"/>
    <property type="evidence" value="ECO:0007669"/>
    <property type="project" value="UniProtKB-UniRule"/>
</dbReference>
<evidence type="ECO:0000256" key="9">
    <source>
        <dbReference type="ARBA" id="ARBA00023150"/>
    </source>
</evidence>
<dbReference type="InterPro" id="IPR007197">
    <property type="entry name" value="rSAM"/>
</dbReference>
<comment type="pathway">
    <text evidence="12">Cofactor biosynthesis; molybdopterin biosynthesis.</text>
</comment>
<evidence type="ECO:0000256" key="5">
    <source>
        <dbReference type="ARBA" id="ARBA00022741"/>
    </source>
</evidence>
<accession>A0A1H8FS88</accession>
<keyword evidence="15" id="KW-1185">Reference proteome</keyword>
<evidence type="ECO:0000256" key="2">
    <source>
        <dbReference type="ARBA" id="ARBA00022485"/>
    </source>
</evidence>